<evidence type="ECO:0000313" key="2">
    <source>
        <dbReference type="EMBL" id="SVB48689.1"/>
    </source>
</evidence>
<name>A0A382EE56_9ZZZZ</name>
<dbReference type="EMBL" id="UINC01043940">
    <property type="protein sequence ID" value="SVB48689.1"/>
    <property type="molecule type" value="Genomic_DNA"/>
</dbReference>
<evidence type="ECO:0000256" key="1">
    <source>
        <dbReference type="SAM" id="MobiDB-lite"/>
    </source>
</evidence>
<organism evidence="2">
    <name type="scientific">marine metagenome</name>
    <dbReference type="NCBI Taxonomy" id="408172"/>
    <lineage>
        <taxon>unclassified sequences</taxon>
        <taxon>metagenomes</taxon>
        <taxon>ecological metagenomes</taxon>
    </lineage>
</organism>
<feature type="compositionally biased region" description="Basic and acidic residues" evidence="1">
    <location>
        <begin position="1"/>
        <end position="10"/>
    </location>
</feature>
<proteinExistence type="predicted"/>
<feature type="non-terminal residue" evidence="2">
    <location>
        <position position="27"/>
    </location>
</feature>
<feature type="non-terminal residue" evidence="2">
    <location>
        <position position="1"/>
    </location>
</feature>
<dbReference type="AlphaFoldDB" id="A0A382EE56"/>
<protein>
    <submittedName>
        <fullName evidence="2">Uncharacterized protein</fullName>
    </submittedName>
</protein>
<feature type="region of interest" description="Disordered" evidence="1">
    <location>
        <begin position="1"/>
        <end position="27"/>
    </location>
</feature>
<sequence>VDKGEKEATGRHFGGFGPNEIKVGELT</sequence>
<reference evidence="2" key="1">
    <citation type="submission" date="2018-05" db="EMBL/GenBank/DDBJ databases">
        <authorList>
            <person name="Lanie J.A."/>
            <person name="Ng W.-L."/>
            <person name="Kazmierczak K.M."/>
            <person name="Andrzejewski T.M."/>
            <person name="Davidsen T.M."/>
            <person name="Wayne K.J."/>
            <person name="Tettelin H."/>
            <person name="Glass J.I."/>
            <person name="Rusch D."/>
            <person name="Podicherti R."/>
            <person name="Tsui H.-C.T."/>
            <person name="Winkler M.E."/>
        </authorList>
    </citation>
    <scope>NUCLEOTIDE SEQUENCE</scope>
</reference>
<gene>
    <name evidence="2" type="ORF">METZ01_LOCUS201543</name>
</gene>
<accession>A0A382EE56</accession>